<evidence type="ECO:0000256" key="4">
    <source>
        <dbReference type="ARBA" id="ARBA00023163"/>
    </source>
</evidence>
<dbReference type="SMART" id="SM00432">
    <property type="entry name" value="MADS"/>
    <property type="match status" value="1"/>
</dbReference>
<dbReference type="PRINTS" id="PR00404">
    <property type="entry name" value="MADSDOMAIN"/>
</dbReference>
<evidence type="ECO:0000256" key="1">
    <source>
        <dbReference type="ARBA" id="ARBA00004123"/>
    </source>
</evidence>
<reference evidence="9 10" key="1">
    <citation type="submission" date="2017-02" db="EMBL/GenBank/DDBJ databases">
        <authorList>
            <person name="Peterson S.W."/>
        </authorList>
    </citation>
    <scope>NUCLEOTIDE SEQUENCE [LARGE SCALE GENOMIC DNA]</scope>
    <source>
        <strain evidence="9 10">SRS1_H2-8</strain>
    </source>
</reference>
<dbReference type="PANTHER" id="PTHR48019">
    <property type="entry name" value="SERUM RESPONSE FACTOR HOMOLOG"/>
    <property type="match status" value="1"/>
</dbReference>
<dbReference type="CDD" id="cd00265">
    <property type="entry name" value="MADS_MEF2_like"/>
    <property type="match status" value="1"/>
</dbReference>
<keyword evidence="2" id="KW-0805">Transcription regulation</keyword>
<evidence type="ECO:0000256" key="6">
    <source>
        <dbReference type="ARBA" id="ARBA00025805"/>
    </source>
</evidence>
<comment type="similarity">
    <text evidence="6">Belongs to the MEF2 family.</text>
</comment>
<keyword evidence="5" id="KW-0539">Nucleus</keyword>
<name>A0A2N8ULR0_9BASI</name>
<dbReference type="InterPro" id="IPR002100">
    <property type="entry name" value="TF_MADSbox"/>
</dbReference>
<evidence type="ECO:0000256" key="3">
    <source>
        <dbReference type="ARBA" id="ARBA00023125"/>
    </source>
</evidence>
<feature type="region of interest" description="Disordered" evidence="7">
    <location>
        <begin position="79"/>
        <end position="181"/>
    </location>
</feature>
<sequence>MGRKKIKIQPIKEDRNRSVTYLKRKAGLFKKAHELAVLTDSQVAVIVFGHNGKLAEFCSTDIDLLLLRYTEYEGVAERKGPHNYLNNDKDSDDNDDDNDNDDNDNDNDNASGDGPDDDESASYSGANSRGAGARGGSGRSSSSRSVSGVKRKAKHASPPRSTHLSHSAVLAGAPGTSSTAKQTINAAIRQKNHNRSSANPTLTGQIAGQNAFESSPFGQPFMAAGSSMSHSMGGAAMPNTGVVFGAPPMAGIHNTNSSSSNTAGQGVAAIPSTNPTRAEAIASMSIPMPANDRLSLFVSPATPAFGLTPGGTVVTPGGRRFSFSDVLTRGASSSMMQRPVTANALMPPNFFHNDAFGLAAPTQMHASNSMSPSMSPQPPQAKPVSKAADGLLGPDMAALEASPTPFPDFRSSATLVSRPASTGDTRSVAPAYNEAAFASSSGAALAPANAMAPAANIARPLTAAANLELPSMSTHHLALPVAHFHASSASPVPHGSSVRINATGMLPTAFDASAFVGGGLKSSATPLGGSQTSSATPELISHGNSASAARTEMSASAPRSSLSTDGETPPVHHGGGDRGGASMGHAGFVDDHIKLDPDAAWLNLAQGVDIKADQTRPGQAPLAQPVPINPTQTLGSVPFDLNLPAQQTQ</sequence>
<keyword evidence="3" id="KW-0238">DNA-binding</keyword>
<dbReference type="GO" id="GO:0005634">
    <property type="term" value="C:nucleus"/>
    <property type="evidence" value="ECO:0007669"/>
    <property type="project" value="UniProtKB-SubCell"/>
</dbReference>
<dbReference type="InterPro" id="IPR033896">
    <property type="entry name" value="MEF2-like_N"/>
</dbReference>
<dbReference type="Gene3D" id="3.40.1810.10">
    <property type="entry name" value="Transcription factor, MADS-box"/>
    <property type="match status" value="1"/>
</dbReference>
<dbReference type="SUPFAM" id="SSF55455">
    <property type="entry name" value="SRF-like"/>
    <property type="match status" value="1"/>
</dbReference>
<evidence type="ECO:0000313" key="9">
    <source>
        <dbReference type="EMBL" id="SJX65748.1"/>
    </source>
</evidence>
<evidence type="ECO:0000259" key="8">
    <source>
        <dbReference type="PROSITE" id="PS50066"/>
    </source>
</evidence>
<comment type="subcellular location">
    <subcellularLocation>
        <location evidence="1">Nucleus</location>
    </subcellularLocation>
</comment>
<dbReference type="EMBL" id="LT795072">
    <property type="protein sequence ID" value="SJX65748.1"/>
    <property type="molecule type" value="Genomic_DNA"/>
</dbReference>
<dbReference type="PROSITE" id="PS50066">
    <property type="entry name" value="MADS_BOX_2"/>
    <property type="match status" value="1"/>
</dbReference>
<feature type="region of interest" description="Disordered" evidence="7">
    <location>
        <begin position="524"/>
        <end position="585"/>
    </location>
</feature>
<dbReference type="Pfam" id="PF00319">
    <property type="entry name" value="SRF-TF"/>
    <property type="match status" value="1"/>
</dbReference>
<feature type="compositionally biased region" description="Acidic residues" evidence="7">
    <location>
        <begin position="90"/>
        <end position="107"/>
    </location>
</feature>
<dbReference type="GO" id="GO:0046983">
    <property type="term" value="F:protein dimerization activity"/>
    <property type="evidence" value="ECO:0007669"/>
    <property type="project" value="InterPro"/>
</dbReference>
<feature type="compositionally biased region" description="Low complexity" evidence="7">
    <location>
        <begin position="121"/>
        <end position="131"/>
    </location>
</feature>
<feature type="region of interest" description="Disordered" evidence="7">
    <location>
        <begin position="365"/>
        <end position="388"/>
    </location>
</feature>
<evidence type="ECO:0000256" key="7">
    <source>
        <dbReference type="SAM" id="MobiDB-lite"/>
    </source>
</evidence>
<feature type="compositionally biased region" description="Polar residues" evidence="7">
    <location>
        <begin position="524"/>
        <end position="566"/>
    </location>
</feature>
<protein>
    <submittedName>
        <fullName evidence="9">Related to RLM1-MADS-box transcription factor</fullName>
    </submittedName>
</protein>
<dbReference type="GO" id="GO:0000977">
    <property type="term" value="F:RNA polymerase II transcription regulatory region sequence-specific DNA binding"/>
    <property type="evidence" value="ECO:0007669"/>
    <property type="project" value="InterPro"/>
</dbReference>
<gene>
    <name evidence="9" type="ORF">SRS1_10083</name>
</gene>
<evidence type="ECO:0000256" key="5">
    <source>
        <dbReference type="ARBA" id="ARBA00023242"/>
    </source>
</evidence>
<organism evidence="9 10">
    <name type="scientific">Sporisorium reilianum f. sp. reilianum</name>
    <dbReference type="NCBI Taxonomy" id="72559"/>
    <lineage>
        <taxon>Eukaryota</taxon>
        <taxon>Fungi</taxon>
        <taxon>Dikarya</taxon>
        <taxon>Basidiomycota</taxon>
        <taxon>Ustilaginomycotina</taxon>
        <taxon>Ustilaginomycetes</taxon>
        <taxon>Ustilaginales</taxon>
        <taxon>Ustilaginaceae</taxon>
        <taxon>Sporisorium</taxon>
    </lineage>
</organism>
<proteinExistence type="inferred from homology"/>
<feature type="domain" description="MADS-box" evidence="8">
    <location>
        <begin position="1"/>
        <end position="61"/>
    </location>
</feature>
<dbReference type="InterPro" id="IPR036879">
    <property type="entry name" value="TF_MADSbox_sf"/>
</dbReference>
<feature type="compositionally biased region" description="Low complexity" evidence="7">
    <location>
        <begin position="139"/>
        <end position="148"/>
    </location>
</feature>
<accession>A0A2N8ULR0</accession>
<keyword evidence="4" id="KW-0804">Transcription</keyword>
<dbReference type="GO" id="GO:0045944">
    <property type="term" value="P:positive regulation of transcription by RNA polymerase II"/>
    <property type="evidence" value="ECO:0007669"/>
    <property type="project" value="InterPro"/>
</dbReference>
<dbReference type="AlphaFoldDB" id="A0A2N8ULR0"/>
<evidence type="ECO:0000313" key="10">
    <source>
        <dbReference type="Proteomes" id="UP000239563"/>
    </source>
</evidence>
<dbReference type="Proteomes" id="UP000239563">
    <property type="component" value="Chromosome XIX"/>
</dbReference>
<evidence type="ECO:0000256" key="2">
    <source>
        <dbReference type="ARBA" id="ARBA00023015"/>
    </source>
</evidence>
<feature type="region of interest" description="Disordered" evidence="7">
    <location>
        <begin position="615"/>
        <end position="649"/>
    </location>
</feature>
<dbReference type="InterPro" id="IPR050142">
    <property type="entry name" value="MADS-box/MEF2_TF"/>
</dbReference>